<reference evidence="2 3" key="1">
    <citation type="journal article" date="2019" name="Microbiome">
        <title>Annotated bacterial chromosomes from frame-shift-corrected long-read metagenomic data.</title>
        <authorList>
            <person name="Arumugam K."/>
            <person name="Bagci C."/>
            <person name="Bessarab I."/>
            <person name="Beier S."/>
            <person name="Buchfink B."/>
            <person name="Gorska A."/>
            <person name="Qiu G."/>
            <person name="Huson D.H."/>
            <person name="Williams R.B.H."/>
        </authorList>
    </citation>
    <scope>NUCLEOTIDE SEQUENCE [LARGE SCALE GENOMIC DNA]</scope>
    <source>
        <strain evidence="2">SSA1</strain>
    </source>
</reference>
<dbReference type="GO" id="GO:0005524">
    <property type="term" value="F:ATP binding"/>
    <property type="evidence" value="ECO:0007669"/>
    <property type="project" value="UniProtKB-KW"/>
</dbReference>
<dbReference type="GO" id="GO:0016887">
    <property type="term" value="F:ATP hydrolysis activity"/>
    <property type="evidence" value="ECO:0007669"/>
    <property type="project" value="InterPro"/>
</dbReference>
<protein>
    <submittedName>
        <fullName evidence="2">ATP-binding protein</fullName>
    </submittedName>
</protein>
<keyword evidence="2" id="KW-0547">Nucleotide-binding</keyword>
<dbReference type="InterPro" id="IPR027417">
    <property type="entry name" value="P-loop_NTPase"/>
</dbReference>
<name>A0A7D5NEP3_9PROT</name>
<keyword evidence="2" id="KW-0067">ATP-binding</keyword>
<dbReference type="PANTHER" id="PTHR43581:SF2">
    <property type="entry name" value="EXCINUCLEASE ATPASE SUBUNIT"/>
    <property type="match status" value="1"/>
</dbReference>
<dbReference type="KEGG" id="acog:HWD57_19250"/>
<evidence type="ECO:0000313" key="3">
    <source>
        <dbReference type="Proteomes" id="UP000509684"/>
    </source>
</evidence>
<dbReference type="Pfam" id="PF13304">
    <property type="entry name" value="AAA_21"/>
    <property type="match status" value="1"/>
</dbReference>
<gene>
    <name evidence="2" type="ORF">HWD57_19250</name>
</gene>
<dbReference type="Gene3D" id="3.40.50.300">
    <property type="entry name" value="P-loop containing nucleotide triphosphate hydrolases"/>
    <property type="match status" value="1"/>
</dbReference>
<proteinExistence type="predicted"/>
<dbReference type="PANTHER" id="PTHR43581">
    <property type="entry name" value="ATP/GTP PHOSPHATASE"/>
    <property type="match status" value="1"/>
</dbReference>
<dbReference type="InterPro" id="IPR051396">
    <property type="entry name" value="Bact_Antivir_Def_Nuclease"/>
</dbReference>
<dbReference type="InterPro" id="IPR003593">
    <property type="entry name" value="AAA+_ATPase"/>
</dbReference>
<sequence>MATHKITIPDFGDVDGDSPIVILGPNGSGKTQLAQRITQANGGNAISAQRQTWVDDSLPVQEEQNLLNNVRSQQAQWHQNPWHPTADINFILSKLIQEHTNRLTRTNEQALESGTPLAPVDDTGLIRLQGLWSRLFPKRKLEISGFFPRVRRLDANESSDPYHLRRMSDGERTVLYMAARVLIAEHPVLVVDEPELHMHSRLSVRFWDEAEGLRTDCRFVYVTHDLNFALSRRRAKVLVARAGGGANAVLVDDLPSTVAAEVLGAATLPFYAKRIFMFEGERGKGFASDLFSSWFDDDETFAVAAGDRSAVCSAVAGLRTIGVVAAHVSGLVDRDFDSDAKLESFPDAVDVLPLHEIESVICDPTLVRHLATHLGKNADDVVAEFVGEIRRTFRNKTLAAVVVRRVRARVGDLLDRAFHGAQIGDTVDDSRDRHVASLTDLALPEKVRLIFQEEQQRVEGAISQGGQSMLAVLPGKHLLTILASVLGLGSSQDLTNLVVRSLDRRLKPEDPMRMLGVRVEEALGVYLPARRTPI</sequence>
<dbReference type="AlphaFoldDB" id="A0A7D5NEP3"/>
<dbReference type="InterPro" id="IPR003959">
    <property type="entry name" value="ATPase_AAA_core"/>
</dbReference>
<dbReference type="Proteomes" id="UP000509684">
    <property type="component" value="Chromosome"/>
</dbReference>
<feature type="domain" description="AAA+ ATPase" evidence="1">
    <location>
        <begin position="16"/>
        <end position="244"/>
    </location>
</feature>
<dbReference type="SMART" id="SM00382">
    <property type="entry name" value="AAA"/>
    <property type="match status" value="1"/>
</dbReference>
<dbReference type="EMBL" id="CP058708">
    <property type="protein sequence ID" value="QLH51693.1"/>
    <property type="molecule type" value="Genomic_DNA"/>
</dbReference>
<accession>A0A7D5NEP3</accession>
<organism evidence="2 3">
    <name type="scientific">Candidatus Accumulibacter cognatus</name>
    <dbReference type="NCBI Taxonomy" id="2954383"/>
    <lineage>
        <taxon>Bacteria</taxon>
        <taxon>Pseudomonadati</taxon>
        <taxon>Pseudomonadota</taxon>
        <taxon>Betaproteobacteria</taxon>
        <taxon>Candidatus Accumulibacter</taxon>
    </lineage>
</organism>
<dbReference type="SUPFAM" id="SSF52540">
    <property type="entry name" value="P-loop containing nucleoside triphosphate hydrolases"/>
    <property type="match status" value="1"/>
</dbReference>
<evidence type="ECO:0000313" key="2">
    <source>
        <dbReference type="EMBL" id="QLH51693.1"/>
    </source>
</evidence>
<evidence type="ECO:0000259" key="1">
    <source>
        <dbReference type="SMART" id="SM00382"/>
    </source>
</evidence>